<sequence length="24" mass="2906">MLGKVRKYQDLLDKICTAYRKESF</sequence>
<name>A0A0A8XTF0_ARUDO</name>
<dbReference type="EMBL" id="GBRH01282893">
    <property type="protein sequence ID" value="JAD15002.1"/>
    <property type="molecule type" value="Transcribed_RNA"/>
</dbReference>
<reference evidence="1" key="2">
    <citation type="journal article" date="2015" name="Data Brief">
        <title>Shoot transcriptome of the giant reed, Arundo donax.</title>
        <authorList>
            <person name="Barrero R.A."/>
            <person name="Guerrero F.D."/>
            <person name="Moolhuijzen P."/>
            <person name="Goolsby J.A."/>
            <person name="Tidwell J."/>
            <person name="Bellgard S.E."/>
            <person name="Bellgard M.I."/>
        </authorList>
    </citation>
    <scope>NUCLEOTIDE SEQUENCE</scope>
    <source>
        <tissue evidence="1">Shoot tissue taken approximately 20 cm above the soil surface</tissue>
    </source>
</reference>
<reference evidence="1" key="1">
    <citation type="submission" date="2014-09" db="EMBL/GenBank/DDBJ databases">
        <authorList>
            <person name="Magalhaes I.L.F."/>
            <person name="Oliveira U."/>
            <person name="Santos F.R."/>
            <person name="Vidigal T.H.D.A."/>
            <person name="Brescovit A.D."/>
            <person name="Santos A.J."/>
        </authorList>
    </citation>
    <scope>NUCLEOTIDE SEQUENCE</scope>
    <source>
        <tissue evidence="1">Shoot tissue taken approximately 20 cm above the soil surface</tissue>
    </source>
</reference>
<proteinExistence type="predicted"/>
<accession>A0A0A8XTF0</accession>
<evidence type="ECO:0000313" key="1">
    <source>
        <dbReference type="EMBL" id="JAD15002.1"/>
    </source>
</evidence>
<protein>
    <submittedName>
        <fullName evidence="1">Uncharacterized protein</fullName>
    </submittedName>
</protein>
<organism evidence="1">
    <name type="scientific">Arundo donax</name>
    <name type="common">Giant reed</name>
    <name type="synonym">Donax arundinaceus</name>
    <dbReference type="NCBI Taxonomy" id="35708"/>
    <lineage>
        <taxon>Eukaryota</taxon>
        <taxon>Viridiplantae</taxon>
        <taxon>Streptophyta</taxon>
        <taxon>Embryophyta</taxon>
        <taxon>Tracheophyta</taxon>
        <taxon>Spermatophyta</taxon>
        <taxon>Magnoliopsida</taxon>
        <taxon>Liliopsida</taxon>
        <taxon>Poales</taxon>
        <taxon>Poaceae</taxon>
        <taxon>PACMAD clade</taxon>
        <taxon>Arundinoideae</taxon>
        <taxon>Arundineae</taxon>
        <taxon>Arundo</taxon>
    </lineage>
</organism>
<dbReference type="AlphaFoldDB" id="A0A0A8XTF0"/>